<proteinExistence type="inferred from homology"/>
<organism evidence="7 8">
    <name type="scientific">Cryptosporangium phraense</name>
    <dbReference type="NCBI Taxonomy" id="2593070"/>
    <lineage>
        <taxon>Bacteria</taxon>
        <taxon>Bacillati</taxon>
        <taxon>Actinomycetota</taxon>
        <taxon>Actinomycetes</taxon>
        <taxon>Cryptosporangiales</taxon>
        <taxon>Cryptosporangiaceae</taxon>
        <taxon>Cryptosporangium</taxon>
    </lineage>
</organism>
<dbReference type="GO" id="GO:0071949">
    <property type="term" value="F:FAD binding"/>
    <property type="evidence" value="ECO:0007669"/>
    <property type="project" value="InterPro"/>
</dbReference>
<feature type="domain" description="FAD-binding" evidence="6">
    <location>
        <begin position="279"/>
        <end position="316"/>
    </location>
</feature>
<evidence type="ECO:0000256" key="4">
    <source>
        <dbReference type="ARBA" id="ARBA00023033"/>
    </source>
</evidence>
<sequence>MKISIVGAGPGGLTCARVLQLAGIPVTVYDADASLTARDQGGTLDLHADTGQIALEDARLTAEFAALARPEGQSKRLVDPSGAVLVEHVVDADEDAAPEIDRKQLREMLAASLEPGTIEWGAKVVSAEPGRLTFADGRTVTTDLVIGADGAWSRVRPILTDAVPQYTGVSFVEVRFDDVDERHPEIADLVGDGHLWANGDGRSIILQRNSGGRVRGYLGVRTPLNRLDVDANGVQAAPEVLLGYFQDFAPGLRRVITDSDGDLVNRPIFALPAPLTWPHHDGVTLLGDAAHLMSPFGGEGVNLAMLDAAELAREIASGGSVARYETRMWERSGPIAAGANAAIVEHFAAGGPDLGNVPDFAEEAERWKAGAEAYRATHRG</sequence>
<dbReference type="AlphaFoldDB" id="A0A545AMH2"/>
<keyword evidence="1 5" id="KW-0285">Flavoprotein</keyword>
<comment type="catalytic activity">
    <reaction evidence="5">
        <text>a tetracycline + NADPH + O2 + H(+) = an 11a-hydroxytetracycline + NADP(+) + H2O</text>
        <dbReference type="Rhea" id="RHEA:61444"/>
        <dbReference type="ChEBI" id="CHEBI:15377"/>
        <dbReference type="ChEBI" id="CHEBI:15378"/>
        <dbReference type="ChEBI" id="CHEBI:15379"/>
        <dbReference type="ChEBI" id="CHEBI:57783"/>
        <dbReference type="ChEBI" id="CHEBI:58349"/>
        <dbReference type="ChEBI" id="CHEBI:144644"/>
        <dbReference type="ChEBI" id="CHEBI:144645"/>
    </reaction>
</comment>
<feature type="binding site" evidence="5">
    <location>
        <position position="288"/>
    </location>
    <ligand>
        <name>FAD</name>
        <dbReference type="ChEBI" id="CHEBI:57692"/>
    </ligand>
</feature>
<comment type="function">
    <text evidence="5">An FAD-requiring monooxygenase active on some tetracycline antibiotic derivatives, which leads to their inactivation. Hydroxylates carbon 11a of tetracycline and some analogs.</text>
</comment>
<dbReference type="Pfam" id="PF01494">
    <property type="entry name" value="FAD_binding_3"/>
    <property type="match status" value="2"/>
</dbReference>
<dbReference type="EC" id="1.14.13.-" evidence="5"/>
<evidence type="ECO:0000256" key="2">
    <source>
        <dbReference type="ARBA" id="ARBA00022827"/>
    </source>
</evidence>
<comment type="cofactor">
    <cofactor evidence="5">
        <name>FAD</name>
        <dbReference type="ChEBI" id="CHEBI:57692"/>
    </cofactor>
</comment>
<dbReference type="PRINTS" id="PR00420">
    <property type="entry name" value="RNGMNOXGNASE"/>
</dbReference>
<dbReference type="Gene3D" id="3.50.50.60">
    <property type="entry name" value="FAD/NAD(P)-binding domain"/>
    <property type="match status" value="1"/>
</dbReference>
<evidence type="ECO:0000256" key="3">
    <source>
        <dbReference type="ARBA" id="ARBA00023002"/>
    </source>
</evidence>
<dbReference type="GO" id="GO:0046677">
    <property type="term" value="P:response to antibiotic"/>
    <property type="evidence" value="ECO:0007669"/>
    <property type="project" value="InterPro"/>
</dbReference>
<feature type="binding site" evidence="5">
    <location>
        <position position="38"/>
    </location>
    <ligand>
        <name>NADPH</name>
        <dbReference type="ChEBI" id="CHEBI:57783"/>
    </ligand>
</feature>
<keyword evidence="4 5" id="KW-0503">Monooxygenase</keyword>
<feature type="binding site" evidence="5">
    <location>
        <position position="45"/>
    </location>
    <ligand>
        <name>FAD</name>
        <dbReference type="ChEBI" id="CHEBI:57692"/>
    </ligand>
</feature>
<feature type="domain" description="FAD-binding" evidence="6">
    <location>
        <begin position="3"/>
        <end position="179"/>
    </location>
</feature>
<feature type="binding site" evidence="5">
    <location>
        <position position="102"/>
    </location>
    <ligand>
        <name>FAD</name>
        <dbReference type="ChEBI" id="CHEBI:57692"/>
    </ligand>
</feature>
<keyword evidence="5" id="KW-0521">NADP</keyword>
<keyword evidence="5" id="KW-0963">Cytoplasm</keyword>
<dbReference type="InterPro" id="IPR002938">
    <property type="entry name" value="FAD-bd"/>
</dbReference>
<evidence type="ECO:0000256" key="1">
    <source>
        <dbReference type="ARBA" id="ARBA00022630"/>
    </source>
</evidence>
<keyword evidence="2 5" id="KW-0274">FAD</keyword>
<comment type="subcellular location">
    <subcellularLocation>
        <location evidence="5">Cytoplasm</location>
    </subcellularLocation>
</comment>
<evidence type="ECO:0000259" key="6">
    <source>
        <dbReference type="Pfam" id="PF01494"/>
    </source>
</evidence>
<dbReference type="SUPFAM" id="SSF51905">
    <property type="entry name" value="FAD/NAD(P)-binding domain"/>
    <property type="match status" value="1"/>
</dbReference>
<dbReference type="HAMAP" id="MF_00845">
    <property type="entry name" value="TetX_monooxygenase"/>
    <property type="match status" value="1"/>
</dbReference>
<dbReference type="InterPro" id="IPR036188">
    <property type="entry name" value="FAD/NAD-bd_sf"/>
</dbReference>
<dbReference type="GO" id="GO:0005737">
    <property type="term" value="C:cytoplasm"/>
    <property type="evidence" value="ECO:0007669"/>
    <property type="project" value="UniProtKB-SubCell"/>
</dbReference>
<gene>
    <name evidence="7" type="ORF">FL583_24795</name>
</gene>
<dbReference type="InterPro" id="IPR043683">
    <property type="entry name" value="TetX_monooxygenase"/>
</dbReference>
<evidence type="ECO:0000313" key="8">
    <source>
        <dbReference type="Proteomes" id="UP000317982"/>
    </source>
</evidence>
<evidence type="ECO:0000313" key="7">
    <source>
        <dbReference type="EMBL" id="TQS42517.1"/>
    </source>
</evidence>
<protein>
    <recommendedName>
        <fullName evidence="5">Flavin-dependent monooxygenase</fullName>
    </recommendedName>
    <alternativeName>
        <fullName evidence="5">TetX monooxygenase</fullName>
        <shortName evidence="5">TetX</shortName>
        <ecNumber evidence="5">1.14.13.-</ecNumber>
    </alternativeName>
</protein>
<dbReference type="EMBL" id="VIRS01000018">
    <property type="protein sequence ID" value="TQS42517.1"/>
    <property type="molecule type" value="Genomic_DNA"/>
</dbReference>
<comment type="subunit">
    <text evidence="5">Monomer.</text>
</comment>
<accession>A0A545AMH2</accession>
<dbReference type="PANTHER" id="PTHR46972">
    <property type="entry name" value="MONOOXYGENASE ASQM-RELATED"/>
    <property type="match status" value="1"/>
</dbReference>
<dbReference type="OrthoDB" id="3322136at2"/>
<dbReference type="GO" id="GO:0004497">
    <property type="term" value="F:monooxygenase activity"/>
    <property type="evidence" value="ECO:0007669"/>
    <property type="project" value="UniProtKB-UniRule"/>
</dbReference>
<dbReference type="RefSeq" id="WP_142707206.1">
    <property type="nucleotide sequence ID" value="NZ_VIRS01000018.1"/>
</dbReference>
<dbReference type="Proteomes" id="UP000317982">
    <property type="component" value="Unassembled WGS sequence"/>
</dbReference>
<evidence type="ECO:0000256" key="5">
    <source>
        <dbReference type="HAMAP-Rule" id="MF_00845"/>
    </source>
</evidence>
<dbReference type="PANTHER" id="PTHR46972:SF1">
    <property type="entry name" value="FAD DEPENDENT OXIDOREDUCTASE DOMAIN-CONTAINING PROTEIN"/>
    <property type="match status" value="1"/>
</dbReference>
<comment type="domain">
    <text evidence="5">Consists of an N-terminal FAD-binding domain with a Rossman fold and a C-terminal substrate-binding domain.</text>
</comment>
<comment type="caution">
    <text evidence="7">The sequence shown here is derived from an EMBL/GenBank/DDBJ whole genome shotgun (WGS) entry which is preliminary data.</text>
</comment>
<keyword evidence="8" id="KW-1185">Reference proteome</keyword>
<keyword evidence="5" id="KW-0547">Nucleotide-binding</keyword>
<keyword evidence="3 5" id="KW-0560">Oxidoreductase</keyword>
<comment type="similarity">
    <text evidence="5">Belongs to the aromatic-ring hydroxylase family. TetX subfamily.</text>
</comment>
<dbReference type="InParanoid" id="A0A545AMH2"/>
<reference evidence="7 8" key="1">
    <citation type="submission" date="2019-07" db="EMBL/GenBank/DDBJ databases">
        <title>Cryptosporangium phraense sp. nov., isolated from plant litter.</title>
        <authorList>
            <person name="Suriyachadkun C."/>
        </authorList>
    </citation>
    <scope>NUCLEOTIDE SEQUENCE [LARGE SCALE GENOMIC DNA]</scope>
    <source>
        <strain evidence="7 8">A-T 5661</strain>
    </source>
</reference>
<name>A0A545AMH2_9ACTN</name>